<dbReference type="InParanoid" id="A0A1X2HF42"/>
<reference evidence="1 2" key="1">
    <citation type="submission" date="2016-07" db="EMBL/GenBank/DDBJ databases">
        <title>Pervasive Adenine N6-methylation of Active Genes in Fungi.</title>
        <authorList>
            <consortium name="DOE Joint Genome Institute"/>
            <person name="Mondo S.J."/>
            <person name="Dannebaum R.O."/>
            <person name="Kuo R.C."/>
            <person name="Labutti K."/>
            <person name="Haridas S."/>
            <person name="Kuo A."/>
            <person name="Salamov A."/>
            <person name="Ahrendt S.R."/>
            <person name="Lipzen A."/>
            <person name="Sullivan W."/>
            <person name="Andreopoulos W.B."/>
            <person name="Clum A."/>
            <person name="Lindquist E."/>
            <person name="Daum C."/>
            <person name="Ramamoorthy G.K."/>
            <person name="Gryganskyi A."/>
            <person name="Culley D."/>
            <person name="Magnuson J.K."/>
            <person name="James T.Y."/>
            <person name="O'Malley M.A."/>
            <person name="Stajich J.E."/>
            <person name="Spatafora J.W."/>
            <person name="Visel A."/>
            <person name="Grigoriev I.V."/>
        </authorList>
    </citation>
    <scope>NUCLEOTIDE SEQUENCE [LARGE SCALE GENOMIC DNA]</scope>
    <source>
        <strain evidence="1 2">NRRL 2496</strain>
    </source>
</reference>
<dbReference type="AlphaFoldDB" id="A0A1X2HF42"/>
<dbReference type="Proteomes" id="UP000242180">
    <property type="component" value="Unassembled WGS sequence"/>
</dbReference>
<protein>
    <submittedName>
        <fullName evidence="1">Uncharacterized protein</fullName>
    </submittedName>
</protein>
<keyword evidence="2" id="KW-1185">Reference proteome</keyword>
<accession>A0A1X2HF42</accession>
<comment type="caution">
    <text evidence="1">The sequence shown here is derived from an EMBL/GenBank/DDBJ whole genome shotgun (WGS) entry which is preliminary data.</text>
</comment>
<sequence>MRRHCSSQYYSVRGCCFHFIINIIISRTHRQITMAFGSSYCHVSLVLPLS</sequence>
<name>A0A1X2HF42_SYNRA</name>
<organism evidence="1 2">
    <name type="scientific">Syncephalastrum racemosum</name>
    <name type="common">Filamentous fungus</name>
    <dbReference type="NCBI Taxonomy" id="13706"/>
    <lineage>
        <taxon>Eukaryota</taxon>
        <taxon>Fungi</taxon>
        <taxon>Fungi incertae sedis</taxon>
        <taxon>Mucoromycota</taxon>
        <taxon>Mucoromycotina</taxon>
        <taxon>Mucoromycetes</taxon>
        <taxon>Mucorales</taxon>
        <taxon>Syncephalastraceae</taxon>
        <taxon>Syncephalastrum</taxon>
    </lineage>
</organism>
<dbReference type="EMBL" id="MCGN01000004">
    <property type="protein sequence ID" value="ORY97522.1"/>
    <property type="molecule type" value="Genomic_DNA"/>
</dbReference>
<proteinExistence type="predicted"/>
<evidence type="ECO:0000313" key="2">
    <source>
        <dbReference type="Proteomes" id="UP000242180"/>
    </source>
</evidence>
<feature type="non-terminal residue" evidence="1">
    <location>
        <position position="50"/>
    </location>
</feature>
<gene>
    <name evidence="1" type="ORF">BCR43DRAFT_489922</name>
</gene>
<evidence type="ECO:0000313" key="1">
    <source>
        <dbReference type="EMBL" id="ORY97522.1"/>
    </source>
</evidence>